<organism evidence="1 2">
    <name type="scientific">Chondromyces apiculatus DSM 436</name>
    <dbReference type="NCBI Taxonomy" id="1192034"/>
    <lineage>
        <taxon>Bacteria</taxon>
        <taxon>Pseudomonadati</taxon>
        <taxon>Myxococcota</taxon>
        <taxon>Polyangia</taxon>
        <taxon>Polyangiales</taxon>
        <taxon>Polyangiaceae</taxon>
        <taxon>Chondromyces</taxon>
    </lineage>
</organism>
<evidence type="ECO:0000313" key="1">
    <source>
        <dbReference type="EMBL" id="EYF06679.1"/>
    </source>
</evidence>
<dbReference type="Gene3D" id="2.40.160.10">
    <property type="entry name" value="Porin"/>
    <property type="match status" value="1"/>
</dbReference>
<name>A0A017TBR7_9BACT</name>
<dbReference type="Proteomes" id="UP000019678">
    <property type="component" value="Unassembled WGS sequence"/>
</dbReference>
<dbReference type="STRING" id="1192034.CAP_1809"/>
<dbReference type="InterPro" id="IPR023614">
    <property type="entry name" value="Porin_dom_sf"/>
</dbReference>
<comment type="caution">
    <text evidence="1">The sequence shown here is derived from an EMBL/GenBank/DDBJ whole genome shotgun (WGS) entry which is preliminary data.</text>
</comment>
<accession>A0A017TBR7</accession>
<protein>
    <submittedName>
        <fullName evidence="1">Uncharacterized protein</fullName>
    </submittedName>
</protein>
<evidence type="ECO:0000313" key="2">
    <source>
        <dbReference type="Proteomes" id="UP000019678"/>
    </source>
</evidence>
<reference evidence="1 2" key="1">
    <citation type="submission" date="2013-05" db="EMBL/GenBank/DDBJ databases">
        <title>Genome assembly of Chondromyces apiculatus DSM 436.</title>
        <authorList>
            <person name="Sharma G."/>
            <person name="Khatri I."/>
            <person name="Kaur C."/>
            <person name="Mayilraj S."/>
            <person name="Subramanian S."/>
        </authorList>
    </citation>
    <scope>NUCLEOTIDE SEQUENCE [LARGE SCALE GENOMIC DNA]</scope>
    <source>
        <strain evidence="1 2">DSM 436</strain>
    </source>
</reference>
<dbReference type="InterPro" id="IPR010870">
    <property type="entry name" value="Porin_O/P"/>
</dbReference>
<proteinExistence type="predicted"/>
<sequence>MFSSGLEGTAPLGDTQAAGWHDVFFLRGLGDTFRLYPMARLHLDAHTFFGAGVDDFAATEGGNALRTQFFARRIRFELGGEFMRRLSFLAGVDVGGQPLLNPNGTTVVAAPRPGEDPTLEGPTWSPTQASSMVAVLANTWINYRALPFLNVMLGQFPAPYSLENMTSSNDTLFTERLLPIRAFVFPNHREMGAMLWGELPNRLAVYHLGVFSGDGPNRPGVDSLPAFIGRIYGRPFAMKKGAPLERAQIGVSAVHSEQDPRYVGTDYPRISTGQFITLWDPRYRDTQNQNVRVMPSGAQNAIGGELWLPVHRFDLRAEAHYVVNQTREAIEGHQLDSTERLGRVQGLGWYAALSFWLGDPQVNGEPGLGSRPVQLNLQQDIPTRSGLQLTGVIGGIHANYRGAARGGTADLRTAGAISGPGTDITVMQYGAAATYWYTRHLRLTVNYSAYHTPGSSSPDNLAAVPGNRAETPDPNAHLLHELGTRVGLQF</sequence>
<dbReference type="EMBL" id="ASRX01000015">
    <property type="protein sequence ID" value="EYF06679.1"/>
    <property type="molecule type" value="Genomic_DNA"/>
</dbReference>
<dbReference type="Pfam" id="PF07396">
    <property type="entry name" value="Porin_O_P"/>
    <property type="match status" value="1"/>
</dbReference>
<gene>
    <name evidence="1" type="ORF">CAP_1809</name>
</gene>
<dbReference type="AlphaFoldDB" id="A0A017TBR7"/>
<dbReference type="eggNOG" id="COG3746">
    <property type="taxonomic scope" value="Bacteria"/>
</dbReference>
<keyword evidence="2" id="KW-1185">Reference proteome</keyword>